<dbReference type="Gene3D" id="3.30.420.40">
    <property type="match status" value="2"/>
</dbReference>
<feature type="domain" description="ATPase BadF/BadG/BcrA/BcrD type" evidence="1">
    <location>
        <begin position="10"/>
        <end position="290"/>
    </location>
</feature>
<evidence type="ECO:0000259" key="1">
    <source>
        <dbReference type="Pfam" id="PF01869"/>
    </source>
</evidence>
<dbReference type="AlphaFoldDB" id="A0A5B8MAZ6"/>
<name>A0A5B8MAZ6_9MICO</name>
<dbReference type="KEGG" id="huw:FPZ11_08745"/>
<accession>A0A5B8MAZ6</accession>
<dbReference type="GO" id="GO:0016301">
    <property type="term" value="F:kinase activity"/>
    <property type="evidence" value="ECO:0007669"/>
    <property type="project" value="UniProtKB-KW"/>
</dbReference>
<sequence>MTVEPVFVAIDGGGSKTDAYAVAPDGRVLAAAHAGGSSPQIIGLDDAVAVIDDLIDGLLAQLSLRRADRVNAYLSGLDLPEEIDAFRRAVSTKRWLPARADEFVAENDTFALLRAGTDERNAVAVVCGTGMNTVGVTERGDVVRFPALGTISGDWGGGWSLGESALWHAVRAADGRGPESTLVESIPAMFGVADLDAVVRGLHFGSIDPNSLSRLAPAVLAASREGDGIAAGLVDRQADEIVSCAVAALRRLDLLGVDAPVVLGGGVVASGDARLLDRVQAGLAVRAPRGRMRLVVDPPVLGALLLTLESAGCDAEAVERVGADFGGRRDAWAAAS</sequence>
<dbReference type="InterPro" id="IPR043129">
    <property type="entry name" value="ATPase_NBD"/>
</dbReference>
<dbReference type="PANTHER" id="PTHR43190">
    <property type="entry name" value="N-ACETYL-D-GLUCOSAMINE KINASE"/>
    <property type="match status" value="1"/>
</dbReference>
<dbReference type="Pfam" id="PF01869">
    <property type="entry name" value="BcrAD_BadFG"/>
    <property type="match status" value="1"/>
</dbReference>
<evidence type="ECO:0000313" key="2">
    <source>
        <dbReference type="EMBL" id="QDZ16790.1"/>
    </source>
</evidence>
<keyword evidence="2" id="KW-0418">Kinase</keyword>
<dbReference type="InterPro" id="IPR002731">
    <property type="entry name" value="ATPase_BadF"/>
</dbReference>
<keyword evidence="3" id="KW-1185">Reference proteome</keyword>
<gene>
    <name evidence="2" type="ORF">FPZ11_08745</name>
</gene>
<reference evidence="2 3" key="1">
    <citation type="submission" date="2019-07" db="EMBL/GenBank/DDBJ databases">
        <title>Full genome sequence of Humibacter sp. WJ7-1.</title>
        <authorList>
            <person name="Im W.-T."/>
        </authorList>
    </citation>
    <scope>NUCLEOTIDE SEQUENCE [LARGE SCALE GENOMIC DNA]</scope>
    <source>
        <strain evidence="2 3">WJ7-1</strain>
    </source>
</reference>
<protein>
    <submittedName>
        <fullName evidence="2">N-acetylglucosamine kinase</fullName>
    </submittedName>
</protein>
<dbReference type="SUPFAM" id="SSF53067">
    <property type="entry name" value="Actin-like ATPase domain"/>
    <property type="match status" value="2"/>
</dbReference>
<evidence type="ECO:0000313" key="3">
    <source>
        <dbReference type="Proteomes" id="UP000320216"/>
    </source>
</evidence>
<dbReference type="OrthoDB" id="5524856at2"/>
<organism evidence="2 3">
    <name type="scientific">Humibacter ginsenosidimutans</name>
    <dbReference type="NCBI Taxonomy" id="2599293"/>
    <lineage>
        <taxon>Bacteria</taxon>
        <taxon>Bacillati</taxon>
        <taxon>Actinomycetota</taxon>
        <taxon>Actinomycetes</taxon>
        <taxon>Micrococcales</taxon>
        <taxon>Microbacteriaceae</taxon>
        <taxon>Humibacter</taxon>
    </lineage>
</organism>
<dbReference type="Proteomes" id="UP000320216">
    <property type="component" value="Chromosome"/>
</dbReference>
<dbReference type="CDD" id="cd24007">
    <property type="entry name" value="ASKHA_NBD_eukNAGK-like"/>
    <property type="match status" value="1"/>
</dbReference>
<keyword evidence="2" id="KW-0808">Transferase</keyword>
<dbReference type="PANTHER" id="PTHR43190:SF3">
    <property type="entry name" value="N-ACETYL-D-GLUCOSAMINE KINASE"/>
    <property type="match status" value="1"/>
</dbReference>
<dbReference type="EMBL" id="CP042305">
    <property type="protein sequence ID" value="QDZ16790.1"/>
    <property type="molecule type" value="Genomic_DNA"/>
</dbReference>
<proteinExistence type="predicted"/>
<dbReference type="InterPro" id="IPR052519">
    <property type="entry name" value="Euk-type_GlcNAc_Kinase"/>
</dbReference>